<evidence type="ECO:0000313" key="2">
    <source>
        <dbReference type="Proteomes" id="UP000444721"/>
    </source>
</evidence>
<sequence>MRSTSEQEAKSPKKQRNIVFKQFDKQVEEKLTEMATHKLICGLNNVQLVRFSTDLGLLFLKSNAINSANFHLSDALKHLTQLIAEFGYEELCQKDHTKDSKTIFGPITYSSEQLSPIKPERFSLDKKVKEFTEGCKNLSLVIMNGLAMTQFKLGNFETSEIILQKLLPRLQEQRTVFDCRFVTNVMLCLNYLKTDQSSFFDERLRETERELNSVALPIFETRVSSEKKKDSIVFENQEQSQIKQYRNKY</sequence>
<evidence type="ECO:0000313" key="1">
    <source>
        <dbReference type="EMBL" id="KAF0979992.1"/>
    </source>
</evidence>
<dbReference type="Proteomes" id="UP000444721">
    <property type="component" value="Unassembled WGS sequence"/>
</dbReference>
<organism evidence="1 2">
    <name type="scientific">Naegleria fowleri</name>
    <name type="common">Brain eating amoeba</name>
    <dbReference type="NCBI Taxonomy" id="5763"/>
    <lineage>
        <taxon>Eukaryota</taxon>
        <taxon>Discoba</taxon>
        <taxon>Heterolobosea</taxon>
        <taxon>Tetramitia</taxon>
        <taxon>Eutetramitia</taxon>
        <taxon>Vahlkampfiidae</taxon>
        <taxon>Naegleria</taxon>
    </lineage>
</organism>
<dbReference type="VEuPathDB" id="AmoebaDB:FDP41_001145"/>
<dbReference type="EMBL" id="VFQX01000022">
    <property type="protein sequence ID" value="KAF0979992.1"/>
    <property type="molecule type" value="Genomic_DNA"/>
</dbReference>
<dbReference type="VEuPathDB" id="AmoebaDB:NF0129300"/>
<comment type="caution">
    <text evidence="1">The sequence shown here is derived from an EMBL/GenBank/DDBJ whole genome shotgun (WGS) entry which is preliminary data.</text>
</comment>
<dbReference type="AlphaFoldDB" id="A0A6A5BZP6"/>
<gene>
    <name evidence="1" type="ORF">FDP41_001145</name>
</gene>
<proteinExistence type="predicted"/>
<accession>A0A6A5BZP6</accession>
<protein>
    <submittedName>
        <fullName evidence="1">Uncharacterized protein</fullName>
    </submittedName>
</protein>
<reference evidence="1 2" key="1">
    <citation type="journal article" date="2019" name="Sci. Rep.">
        <title>Nanopore sequencing improves the draft genome of the human pathogenic amoeba Naegleria fowleri.</title>
        <authorList>
            <person name="Liechti N."/>
            <person name="Schurch N."/>
            <person name="Bruggmann R."/>
            <person name="Wittwer M."/>
        </authorList>
    </citation>
    <scope>NUCLEOTIDE SEQUENCE [LARGE SCALE GENOMIC DNA]</scope>
    <source>
        <strain evidence="1 2">ATCC 30894</strain>
    </source>
</reference>
<dbReference type="RefSeq" id="XP_044564705.1">
    <property type="nucleotide sequence ID" value="XM_044701859.1"/>
</dbReference>
<dbReference type="VEuPathDB" id="AmoebaDB:NfTy_049110"/>
<dbReference type="OrthoDB" id="10430816at2759"/>
<dbReference type="GeneID" id="68108363"/>
<keyword evidence="2" id="KW-1185">Reference proteome</keyword>
<name>A0A6A5BZP6_NAEFO</name>